<accession>A0A1E3R4J2</accession>
<comment type="catalytic activity">
    <reaction evidence="4">
        <text>a long-chain fatty acid + ATP + CoA = a long-chain fatty acyl-CoA + AMP + diphosphate</text>
        <dbReference type="Rhea" id="RHEA:15421"/>
        <dbReference type="ChEBI" id="CHEBI:30616"/>
        <dbReference type="ChEBI" id="CHEBI:33019"/>
        <dbReference type="ChEBI" id="CHEBI:57287"/>
        <dbReference type="ChEBI" id="CHEBI:57560"/>
        <dbReference type="ChEBI" id="CHEBI:83139"/>
        <dbReference type="ChEBI" id="CHEBI:456215"/>
        <dbReference type="EC" id="6.2.1.3"/>
    </reaction>
</comment>
<dbReference type="InterPro" id="IPR042099">
    <property type="entry name" value="ANL_N_sf"/>
</dbReference>
<dbReference type="Gene3D" id="3.30.300.30">
    <property type="match status" value="1"/>
</dbReference>
<evidence type="ECO:0000259" key="10">
    <source>
        <dbReference type="Pfam" id="PF13193"/>
    </source>
</evidence>
<evidence type="ECO:0000313" key="11">
    <source>
        <dbReference type="EMBL" id="ODQ84848.1"/>
    </source>
</evidence>
<comment type="caution">
    <text evidence="11">The sequence shown here is derived from an EMBL/GenBank/DDBJ whole genome shotgun (WGS) entry which is preliminary data.</text>
</comment>
<dbReference type="GO" id="GO:0004467">
    <property type="term" value="F:long-chain fatty acid-CoA ligase activity"/>
    <property type="evidence" value="ECO:0007669"/>
    <property type="project" value="UniProtKB-EC"/>
</dbReference>
<dbReference type="Gene3D" id="3.40.50.12780">
    <property type="entry name" value="N-terminal domain of ligase-like"/>
    <property type="match status" value="1"/>
</dbReference>
<comment type="similarity">
    <text evidence="1">Belongs to the ATP-dependent AMP-binding enzyme family.</text>
</comment>
<dbReference type="FunFam" id="3.30.300.30:FF:000008">
    <property type="entry name" value="2,3-dihydroxybenzoate-AMP ligase"/>
    <property type="match status" value="1"/>
</dbReference>
<evidence type="ECO:0000256" key="2">
    <source>
        <dbReference type="ARBA" id="ARBA00022598"/>
    </source>
</evidence>
<protein>
    <recommendedName>
        <fullName evidence="5">Long-chain-fatty-acid--CoA ligase FadD13</fullName>
        <ecNumber evidence="3">6.2.1.3</ecNumber>
    </recommendedName>
    <alternativeName>
        <fullName evidence="6">Fatty acyl-CoA ligase</fullName>
    </alternativeName>
    <alternativeName>
        <fullName evidence="8">Fatty acyl-CoA synthetase</fullName>
    </alternativeName>
    <alternativeName>
        <fullName evidence="7">Very-long-chain fatty-acyl-CoA synthetase</fullName>
    </alternativeName>
</protein>
<dbReference type="InterPro" id="IPR020845">
    <property type="entry name" value="AMP-binding_CS"/>
</dbReference>
<dbReference type="CDD" id="cd17631">
    <property type="entry name" value="FACL_FadD13-like"/>
    <property type="match status" value="1"/>
</dbReference>
<proteinExistence type="inferred from homology"/>
<evidence type="ECO:0000256" key="5">
    <source>
        <dbReference type="ARBA" id="ARBA00069710"/>
    </source>
</evidence>
<sequence>MSITAALHRALQRHPERPLTIFGTRTRTVAESVDRVGRLAGALRSLGVAEGACVGMLGHNSDRYHEYLLATPWAGAVVNPCNIRWSPREIGYALRESNTQLLLVDDSFVAMVPALRDQYEDLETIVYCGDGPCPAEMLDYEDLVNAAVGLEDARRRGDDLYGIFYTGGTTGHPKGVMLSHRNMMTSAMGSAATMDFLTRNGRVLHAAPMFHLGALSAWNVGLLSHCVHVIVPMFSADAVVEAIQTHRVNDVRLVPTMMHMLLDSLDRSTAEVDSVSHISYGASPISQPLLRRARKRFPSAKFVQAYGMTELSPVACMLSPDEHDDPTLSRSCGRPAAHVEVRIVDQDDNEVPRGVIGEIVVRGENVMLGYLNRTEDTAEALRGGWMHTGDAGRMDERGYLFVVDRIKDMIITGGENVYSAEVESVLAQHEAVAQCAVIGVPDDKWGERVHAVVVTHAGGTVSEADLQAFCRERIAGYKIPRSVAFVTELPTSAAGKVLKRSLREQRSCHCTPIH</sequence>
<dbReference type="InterPro" id="IPR045851">
    <property type="entry name" value="AMP-bd_C_sf"/>
</dbReference>
<dbReference type="Pfam" id="PF13193">
    <property type="entry name" value="AMP-binding_C"/>
    <property type="match status" value="1"/>
</dbReference>
<dbReference type="InterPro" id="IPR000873">
    <property type="entry name" value="AMP-dep_synth/lig_dom"/>
</dbReference>
<reference evidence="12" key="1">
    <citation type="submission" date="2016-09" db="EMBL/GenBank/DDBJ databases">
        <authorList>
            <person name="Greninger A.L."/>
            <person name="Jerome K.R."/>
            <person name="Mcnair B."/>
            <person name="Wallis C."/>
            <person name="Fang F."/>
        </authorList>
    </citation>
    <scope>NUCLEOTIDE SEQUENCE [LARGE SCALE GENOMIC DNA]</scope>
    <source>
        <strain evidence="12">M7</strain>
    </source>
</reference>
<evidence type="ECO:0000256" key="6">
    <source>
        <dbReference type="ARBA" id="ARBA00076959"/>
    </source>
</evidence>
<evidence type="ECO:0000256" key="3">
    <source>
        <dbReference type="ARBA" id="ARBA00026121"/>
    </source>
</evidence>
<dbReference type="SUPFAM" id="SSF56801">
    <property type="entry name" value="Acetyl-CoA synthetase-like"/>
    <property type="match status" value="1"/>
</dbReference>
<evidence type="ECO:0000259" key="9">
    <source>
        <dbReference type="Pfam" id="PF00501"/>
    </source>
</evidence>
<dbReference type="InterPro" id="IPR050237">
    <property type="entry name" value="ATP-dep_AMP-bd_enzyme"/>
</dbReference>
<dbReference type="PROSITE" id="PS00455">
    <property type="entry name" value="AMP_BINDING"/>
    <property type="match status" value="1"/>
</dbReference>
<dbReference type="NCBIfam" id="NF004837">
    <property type="entry name" value="PRK06187.1"/>
    <property type="match status" value="1"/>
</dbReference>
<dbReference type="OrthoDB" id="9803968at2"/>
<evidence type="ECO:0000256" key="4">
    <source>
        <dbReference type="ARBA" id="ARBA00036813"/>
    </source>
</evidence>
<gene>
    <name evidence="11" type="ORF">BHQ17_25705</name>
</gene>
<evidence type="ECO:0000256" key="8">
    <source>
        <dbReference type="ARBA" id="ARBA00083882"/>
    </source>
</evidence>
<name>A0A1E3R4J2_9MYCO</name>
<feature type="domain" description="AMP-dependent synthetase/ligase" evidence="9">
    <location>
        <begin position="8"/>
        <end position="371"/>
    </location>
</feature>
<dbReference type="Pfam" id="PF00501">
    <property type="entry name" value="AMP-binding"/>
    <property type="match status" value="1"/>
</dbReference>
<dbReference type="EC" id="6.2.1.3" evidence="3"/>
<organism evidence="11 12">
    <name type="scientific">Mycolicibacterium holsaticum</name>
    <dbReference type="NCBI Taxonomy" id="152142"/>
    <lineage>
        <taxon>Bacteria</taxon>
        <taxon>Bacillati</taxon>
        <taxon>Actinomycetota</taxon>
        <taxon>Actinomycetes</taxon>
        <taxon>Mycobacteriales</taxon>
        <taxon>Mycobacteriaceae</taxon>
        <taxon>Mycolicibacterium</taxon>
    </lineage>
</organism>
<dbReference type="InterPro" id="IPR025110">
    <property type="entry name" value="AMP-bd_C"/>
</dbReference>
<evidence type="ECO:0000313" key="12">
    <source>
        <dbReference type="Proteomes" id="UP000094243"/>
    </source>
</evidence>
<evidence type="ECO:0000256" key="7">
    <source>
        <dbReference type="ARBA" id="ARBA00080667"/>
    </source>
</evidence>
<dbReference type="PANTHER" id="PTHR43767:SF1">
    <property type="entry name" value="NONRIBOSOMAL PEPTIDE SYNTHASE PES1 (EUROFUNG)-RELATED"/>
    <property type="match status" value="1"/>
</dbReference>
<dbReference type="PANTHER" id="PTHR43767">
    <property type="entry name" value="LONG-CHAIN-FATTY-ACID--COA LIGASE"/>
    <property type="match status" value="1"/>
</dbReference>
<dbReference type="AlphaFoldDB" id="A0A1E3R4J2"/>
<dbReference type="RefSeq" id="WP_069407854.1">
    <property type="nucleotide sequence ID" value="NZ_MIGZ01000231.1"/>
</dbReference>
<dbReference type="EMBL" id="MIGZ01000231">
    <property type="protein sequence ID" value="ODQ84848.1"/>
    <property type="molecule type" value="Genomic_DNA"/>
</dbReference>
<evidence type="ECO:0000256" key="1">
    <source>
        <dbReference type="ARBA" id="ARBA00006432"/>
    </source>
</evidence>
<feature type="domain" description="AMP-binding enzyme C-terminal" evidence="10">
    <location>
        <begin position="421"/>
        <end position="496"/>
    </location>
</feature>
<dbReference type="Proteomes" id="UP000094243">
    <property type="component" value="Unassembled WGS sequence"/>
</dbReference>
<keyword evidence="2 11" id="KW-0436">Ligase</keyword>
<keyword evidence="12" id="KW-1185">Reference proteome</keyword>